<protein>
    <recommendedName>
        <fullName evidence="4">Lipoprotein</fullName>
    </recommendedName>
</protein>
<evidence type="ECO:0008006" key="4">
    <source>
        <dbReference type="Google" id="ProtNLM"/>
    </source>
</evidence>
<proteinExistence type="predicted"/>
<dbReference type="EMBL" id="JAGKON010000013">
    <property type="protein sequence ID" value="MBQ0600893.1"/>
    <property type="molecule type" value="Genomic_DNA"/>
</dbReference>
<organism evidence="2 3">
    <name type="scientific">Klebsiella oxytoca</name>
    <dbReference type="NCBI Taxonomy" id="571"/>
    <lineage>
        <taxon>Bacteria</taxon>
        <taxon>Pseudomonadati</taxon>
        <taxon>Pseudomonadota</taxon>
        <taxon>Gammaproteobacteria</taxon>
        <taxon>Enterobacterales</taxon>
        <taxon>Enterobacteriaceae</taxon>
        <taxon>Klebsiella/Raoultella group</taxon>
        <taxon>Klebsiella</taxon>
    </lineage>
</organism>
<comment type="caution">
    <text evidence="2">The sequence shown here is derived from an EMBL/GenBank/DDBJ whole genome shotgun (WGS) entry which is preliminary data.</text>
</comment>
<sequence length="102" mass="11258">MNIKYCIAGLAFLTVCGLTHASMSTDKGLGDKELRYAIAISIAQGYIAIMLDSPDAEVRQRAVDYSKYIDCLSKHQKPEISGISIFNAENCYLPPDPLRSEK</sequence>
<dbReference type="AlphaFoldDB" id="A0AAP2BIL4"/>
<accession>A0AAP2BIL4</accession>
<evidence type="ECO:0000313" key="3">
    <source>
        <dbReference type="Proteomes" id="UP000673434"/>
    </source>
</evidence>
<dbReference type="RefSeq" id="WP_210846296.1">
    <property type="nucleotide sequence ID" value="NZ_JAGKON010000013.1"/>
</dbReference>
<evidence type="ECO:0000313" key="2">
    <source>
        <dbReference type="EMBL" id="MBQ0600893.1"/>
    </source>
</evidence>
<name>A0AAP2BIL4_KLEOX</name>
<gene>
    <name evidence="2" type="ORF">J7S78_13930</name>
</gene>
<keyword evidence="3" id="KW-1185">Reference proteome</keyword>
<reference evidence="2 3" key="1">
    <citation type="submission" date="2021-03" db="EMBL/GenBank/DDBJ databases">
        <authorList>
            <person name="Stanton E."/>
        </authorList>
    </citation>
    <scope>NUCLEOTIDE SEQUENCE [LARGE SCALE GENOMIC DNA]</scope>
    <source>
        <strain evidence="2 3">2020EL-00037</strain>
    </source>
</reference>
<keyword evidence="1" id="KW-0732">Signal</keyword>
<dbReference type="Proteomes" id="UP000673434">
    <property type="component" value="Unassembled WGS sequence"/>
</dbReference>
<evidence type="ECO:0000256" key="1">
    <source>
        <dbReference type="SAM" id="SignalP"/>
    </source>
</evidence>
<feature type="signal peptide" evidence="1">
    <location>
        <begin position="1"/>
        <end position="21"/>
    </location>
</feature>
<feature type="chain" id="PRO_5042972042" description="Lipoprotein" evidence="1">
    <location>
        <begin position="22"/>
        <end position="102"/>
    </location>
</feature>